<evidence type="ECO:0000313" key="2">
    <source>
        <dbReference type="EMBL" id="SVA47947.1"/>
    </source>
</evidence>
<dbReference type="Pfam" id="PF02225">
    <property type="entry name" value="PA"/>
    <property type="match status" value="1"/>
</dbReference>
<dbReference type="InterPro" id="IPR046450">
    <property type="entry name" value="PA_dom_sf"/>
</dbReference>
<dbReference type="Gene3D" id="3.50.30.30">
    <property type="match status" value="1"/>
</dbReference>
<reference evidence="2" key="1">
    <citation type="submission" date="2018-05" db="EMBL/GenBank/DDBJ databases">
        <authorList>
            <person name="Lanie J.A."/>
            <person name="Ng W.-L."/>
            <person name="Kazmierczak K.M."/>
            <person name="Andrzejewski T.M."/>
            <person name="Davidsen T.M."/>
            <person name="Wayne K.J."/>
            <person name="Tettelin H."/>
            <person name="Glass J.I."/>
            <person name="Rusch D."/>
            <person name="Podicherti R."/>
            <person name="Tsui H.-C.T."/>
            <person name="Winkler M.E."/>
        </authorList>
    </citation>
    <scope>NUCLEOTIDE SEQUENCE</scope>
</reference>
<evidence type="ECO:0000259" key="1">
    <source>
        <dbReference type="Pfam" id="PF02225"/>
    </source>
</evidence>
<feature type="non-terminal residue" evidence="2">
    <location>
        <position position="750"/>
    </location>
</feature>
<feature type="non-terminal residue" evidence="2">
    <location>
        <position position="1"/>
    </location>
</feature>
<organism evidence="2">
    <name type="scientific">marine metagenome</name>
    <dbReference type="NCBI Taxonomy" id="408172"/>
    <lineage>
        <taxon>unclassified sequences</taxon>
        <taxon>metagenomes</taxon>
        <taxon>ecological metagenomes</taxon>
    </lineage>
</organism>
<feature type="domain" description="PA" evidence="1">
    <location>
        <begin position="628"/>
        <end position="714"/>
    </location>
</feature>
<protein>
    <recommendedName>
        <fullName evidence="1">PA domain-containing protein</fullName>
    </recommendedName>
</protein>
<dbReference type="EMBL" id="UINC01010808">
    <property type="protein sequence ID" value="SVA47947.1"/>
    <property type="molecule type" value="Genomic_DNA"/>
</dbReference>
<gene>
    <name evidence="2" type="ORF">METZ01_LOCUS100801</name>
</gene>
<dbReference type="AlphaFoldDB" id="A0A381W7M1"/>
<proteinExistence type="predicted"/>
<dbReference type="SUPFAM" id="SSF52025">
    <property type="entry name" value="PA domain"/>
    <property type="match status" value="1"/>
</dbReference>
<accession>A0A381W7M1</accession>
<dbReference type="InterPro" id="IPR003137">
    <property type="entry name" value="PA_domain"/>
</dbReference>
<name>A0A381W7M1_9ZZZZ</name>
<sequence>VSEGGAPDCIGPFDSILTTPEITAPSSEEVVVEISHRYSFEPDPSAAWDIGQVRVSVNGGEFVTVSGGSFLENGYFSKAVAGAGMMKGLFGFSGQTEGYADGAFITSKAIIGKMAAGDKFKVQFISGHDQCATGAKPNWEIDSVSFVKRPPIAVYDFASSDGGFEVSNIQPIALPGPFEYNADKGTWVSEGGAPDCIGPFDSILTTPEITAPSSEEVVVEISHRYSFEPDPSAAWDIGQVRVSVNGGEFVTVSGGSFLENGYFSKAVAGAGMMKGLFGFSGQTEGYADGAFITSKAIIGKMAAGDKFKVQFISGHDQCATGAKPNWEIDSVSFVKRPPIAVYDFASDDGGFEVSNIQPIALTGPFEYNADKGTWVSEGGSPDCVGPYDSIITTPEITAASTGGVVVELSHRYSFEPDPSAAWDIGQIRVSVNGSEFESLAAGYFIENGYFSKPVAGAGIFKGQIGFSGQTEGYADGAFITSSAFIGAMTAGDKFQVQFVSGHDQCATGAKPNWEIDSVAFVGGESPYVPATVAIVESGPEGFTIEITDTGSSQVEMENVSIKLNGTDVVPVKSKSEGVTTLLYEGDTPLPVADPNYVSITSPPEAVTSLFKVDSNHAITVANLPEAIEGKVVYTDPAVADVPLKNAADVAGNIALCDRGATYFDRKAQYAFEAGAVASIVANNRPGAPIVMGTGRVLFYEQGPHFMISQDDGMKIKPYLDQGVTVSISPGHKIDVSMTDSAGKTIEDSYR</sequence>